<dbReference type="Pfam" id="PF02364">
    <property type="entry name" value="Glucan_synthase"/>
    <property type="match status" value="1"/>
</dbReference>
<evidence type="ECO:0000313" key="3">
    <source>
        <dbReference type="Proteomes" id="UP001237642"/>
    </source>
</evidence>
<dbReference type="AlphaFoldDB" id="A0AAD8GY64"/>
<reference evidence="2" key="2">
    <citation type="submission" date="2023-05" db="EMBL/GenBank/DDBJ databases">
        <authorList>
            <person name="Schelkunov M.I."/>
        </authorList>
    </citation>
    <scope>NUCLEOTIDE SEQUENCE</scope>
    <source>
        <strain evidence="2">Hsosn_3</strain>
        <tissue evidence="2">Leaf</tissue>
    </source>
</reference>
<dbReference type="GO" id="GO:0006075">
    <property type="term" value="P:(1-&gt;3)-beta-D-glucan biosynthetic process"/>
    <property type="evidence" value="ECO:0007669"/>
    <property type="project" value="InterPro"/>
</dbReference>
<accession>A0AAD8GY64</accession>
<gene>
    <name evidence="2" type="ORF">POM88_049610</name>
</gene>
<feature type="domain" description="Glycosyl transferase 48" evidence="1">
    <location>
        <begin position="268"/>
        <end position="336"/>
    </location>
</feature>
<evidence type="ECO:0000313" key="2">
    <source>
        <dbReference type="EMBL" id="KAK1356354.1"/>
    </source>
</evidence>
<dbReference type="InterPro" id="IPR003440">
    <property type="entry name" value="Glyco_trans_48_dom"/>
</dbReference>
<name>A0AAD8GY64_9APIA</name>
<sequence>MYDHRIPIKRSLCREIFAEFGNLNLDMVVMALQVLVVTSTFPIDHSCHYHEGSFAHFKGLVDSVTYVSKMLMRVMNGINAPKVVECLALLTMVCKIVPSHNFCLGEAGGDMVITYCCWCECFGIDSGVWTLRIWFLSSGSVWRATNEDLALMRTCVIIICVLQEKKTITGGRYVGVNDWEIPVRRILRVSYKYANPWKLGTVVLLLQDITCDIMVNEICELVEFKHSKKDSGRQLFDKTYALEDFVFPPVVTAQWELGRTVKESAVVVPTNLKARRRVTFFTNSLFVTIPCAHRVRKMLSFSVMTPYYSEETVYSKSVLEMENEDVRCMMYYRRDLKFQAFHDMAKESGNVNNLLAYLNIWKKELTRGVQKWIAKHVICPFFNNGLYWTMTVKESAVDVPINLEARRRVTLFTNSLFMKMQFPGRNHISGHCNIMTPYYSEETVYSKSDLEMENEDASPWGFLGRPHTVQNKPSMTWRRRVRYRQQRTRLDPGLPFHYFFHDERTASASVEVVEGPLSQRESFCTYLQEIRFGSVLQVYTSSLPNCLKKWVAQKLAKELRVSSLLWFLLKKMAIDHPYNTVFQLLALENGDRIKGVITLLLHMDKKYGAEDLLNELSSYHEAVIRQMKKMLNCTSNLQN</sequence>
<dbReference type="PANTHER" id="PTHR12741">
    <property type="entry name" value="LYST-INTERACTING PROTEIN LIP5 DOPAMINE RESPONSIVE PROTEIN DRG-1"/>
    <property type="match status" value="1"/>
</dbReference>
<proteinExistence type="predicted"/>
<dbReference type="PANTHER" id="PTHR12741:SF106">
    <property type="entry name" value="CALLOSE SYNTHASE 5"/>
    <property type="match status" value="1"/>
</dbReference>
<dbReference type="EMBL" id="JAUIZM010000011">
    <property type="protein sequence ID" value="KAK1356354.1"/>
    <property type="molecule type" value="Genomic_DNA"/>
</dbReference>
<dbReference type="GO" id="GO:0000148">
    <property type="term" value="C:1,3-beta-D-glucan synthase complex"/>
    <property type="evidence" value="ECO:0007669"/>
    <property type="project" value="InterPro"/>
</dbReference>
<dbReference type="GO" id="GO:0005886">
    <property type="term" value="C:plasma membrane"/>
    <property type="evidence" value="ECO:0007669"/>
    <property type="project" value="TreeGrafter"/>
</dbReference>
<organism evidence="2 3">
    <name type="scientific">Heracleum sosnowskyi</name>
    <dbReference type="NCBI Taxonomy" id="360622"/>
    <lineage>
        <taxon>Eukaryota</taxon>
        <taxon>Viridiplantae</taxon>
        <taxon>Streptophyta</taxon>
        <taxon>Embryophyta</taxon>
        <taxon>Tracheophyta</taxon>
        <taxon>Spermatophyta</taxon>
        <taxon>Magnoliopsida</taxon>
        <taxon>eudicotyledons</taxon>
        <taxon>Gunneridae</taxon>
        <taxon>Pentapetalae</taxon>
        <taxon>asterids</taxon>
        <taxon>campanulids</taxon>
        <taxon>Apiales</taxon>
        <taxon>Apiaceae</taxon>
        <taxon>Apioideae</taxon>
        <taxon>apioid superclade</taxon>
        <taxon>Tordylieae</taxon>
        <taxon>Tordyliinae</taxon>
        <taxon>Heracleum</taxon>
    </lineage>
</organism>
<keyword evidence="3" id="KW-1185">Reference proteome</keyword>
<dbReference type="GO" id="GO:0003843">
    <property type="term" value="F:1,3-beta-D-glucan synthase activity"/>
    <property type="evidence" value="ECO:0007669"/>
    <property type="project" value="InterPro"/>
</dbReference>
<dbReference type="Proteomes" id="UP001237642">
    <property type="component" value="Unassembled WGS sequence"/>
</dbReference>
<protein>
    <recommendedName>
        <fullName evidence="1">Glycosyl transferase 48 domain-containing protein</fullName>
    </recommendedName>
</protein>
<comment type="caution">
    <text evidence="2">The sequence shown here is derived from an EMBL/GenBank/DDBJ whole genome shotgun (WGS) entry which is preliminary data.</text>
</comment>
<reference evidence="2" key="1">
    <citation type="submission" date="2023-02" db="EMBL/GenBank/DDBJ databases">
        <title>Genome of toxic invasive species Heracleum sosnowskyi carries increased number of genes despite the absence of recent whole-genome duplications.</title>
        <authorList>
            <person name="Schelkunov M."/>
            <person name="Shtratnikova V."/>
            <person name="Makarenko M."/>
            <person name="Klepikova A."/>
            <person name="Omelchenko D."/>
            <person name="Novikova G."/>
            <person name="Obukhova E."/>
            <person name="Bogdanov V."/>
            <person name="Penin A."/>
            <person name="Logacheva M."/>
        </authorList>
    </citation>
    <scope>NUCLEOTIDE SEQUENCE</scope>
    <source>
        <strain evidence="2">Hsosn_3</strain>
        <tissue evidence="2">Leaf</tissue>
    </source>
</reference>
<evidence type="ECO:0000259" key="1">
    <source>
        <dbReference type="Pfam" id="PF02364"/>
    </source>
</evidence>